<evidence type="ECO:0000313" key="4">
    <source>
        <dbReference type="Proteomes" id="UP000219193"/>
    </source>
</evidence>
<proteinExistence type="predicted"/>
<protein>
    <submittedName>
        <fullName evidence="3">Glycine/D-amino acid oxidase</fullName>
    </submittedName>
</protein>
<dbReference type="OrthoDB" id="214253at2"/>
<dbReference type="InterPro" id="IPR006076">
    <property type="entry name" value="FAD-dep_OxRdtase"/>
</dbReference>
<organism evidence="3 4">
    <name type="scientific">Salinimicrobium sediminis</name>
    <dbReference type="NCBI Taxonomy" id="1343891"/>
    <lineage>
        <taxon>Bacteria</taxon>
        <taxon>Pseudomonadati</taxon>
        <taxon>Bacteroidota</taxon>
        <taxon>Flavobacteriia</taxon>
        <taxon>Flavobacteriales</taxon>
        <taxon>Flavobacteriaceae</taxon>
        <taxon>Salinimicrobium</taxon>
    </lineage>
</organism>
<dbReference type="InterPro" id="IPR036188">
    <property type="entry name" value="FAD/NAD-bd_sf"/>
</dbReference>
<accession>A0A285X0Q5</accession>
<dbReference type="AlphaFoldDB" id="A0A285X0Q5"/>
<evidence type="ECO:0000259" key="2">
    <source>
        <dbReference type="Pfam" id="PF01266"/>
    </source>
</evidence>
<dbReference type="PANTHER" id="PTHR13847">
    <property type="entry name" value="SARCOSINE DEHYDROGENASE-RELATED"/>
    <property type="match status" value="1"/>
</dbReference>
<dbReference type="PANTHER" id="PTHR13847:SF289">
    <property type="entry name" value="GLYCINE OXIDASE"/>
    <property type="match status" value="1"/>
</dbReference>
<evidence type="ECO:0000313" key="3">
    <source>
        <dbReference type="EMBL" id="SOC78892.1"/>
    </source>
</evidence>
<dbReference type="SUPFAM" id="SSF54373">
    <property type="entry name" value="FAD-linked reductases, C-terminal domain"/>
    <property type="match status" value="1"/>
</dbReference>
<gene>
    <name evidence="3" type="ORF">SAMN06296241_0412</name>
</gene>
<dbReference type="GO" id="GO:0016491">
    <property type="term" value="F:oxidoreductase activity"/>
    <property type="evidence" value="ECO:0007669"/>
    <property type="project" value="UniProtKB-KW"/>
</dbReference>
<dbReference type="SUPFAM" id="SSF51971">
    <property type="entry name" value="Nucleotide-binding domain"/>
    <property type="match status" value="1"/>
</dbReference>
<reference evidence="4" key="1">
    <citation type="submission" date="2017-09" db="EMBL/GenBank/DDBJ databases">
        <authorList>
            <person name="Varghese N."/>
            <person name="Submissions S."/>
        </authorList>
    </citation>
    <scope>NUCLEOTIDE SEQUENCE [LARGE SCALE GENOMIC DNA]</scope>
    <source>
        <strain evidence="4">CGMCC 1.12641</strain>
    </source>
</reference>
<feature type="domain" description="FAD dependent oxidoreductase" evidence="2">
    <location>
        <begin position="3"/>
        <end position="327"/>
    </location>
</feature>
<dbReference type="GO" id="GO:0005737">
    <property type="term" value="C:cytoplasm"/>
    <property type="evidence" value="ECO:0007669"/>
    <property type="project" value="TreeGrafter"/>
</dbReference>
<dbReference type="Pfam" id="PF01266">
    <property type="entry name" value="DAO"/>
    <property type="match status" value="1"/>
</dbReference>
<keyword evidence="1" id="KW-0560">Oxidoreductase</keyword>
<name>A0A285X0Q5_9FLAO</name>
<dbReference type="EMBL" id="OCMF01000001">
    <property type="protein sequence ID" value="SOC78892.1"/>
    <property type="molecule type" value="Genomic_DNA"/>
</dbReference>
<keyword evidence="4" id="KW-1185">Reference proteome</keyword>
<dbReference type="Proteomes" id="UP000219193">
    <property type="component" value="Unassembled WGS sequence"/>
</dbReference>
<evidence type="ECO:0000256" key="1">
    <source>
        <dbReference type="ARBA" id="ARBA00023002"/>
    </source>
</evidence>
<dbReference type="Gene3D" id="3.50.50.60">
    <property type="entry name" value="FAD/NAD(P)-binding domain"/>
    <property type="match status" value="1"/>
</dbReference>
<dbReference type="Gene3D" id="3.30.9.10">
    <property type="entry name" value="D-Amino Acid Oxidase, subunit A, domain 2"/>
    <property type="match status" value="1"/>
</dbReference>
<sequence>MKDYIIVGAGLSGTCLAYRLEKSGRSFVVFDDGSQEASKVAGGFMNPVILKRFTLAWKADEHLEAAYAFYSDMERHLEKQFLSPLEVYRRFSSVEEQNNWFAAADKPRLAPFLDTKLVPQVNDHVPGRFSFGRVLKTSRIDPRYLLDSYAEHLEEKGWFKNDSFEYDELQVSASGVSYKGIDAKNVIFCEGFGLQKNPFFNYLPLRGNKGEYIIIKAPKLDLEVGVKSSIFIFPAGGDHYAVGATYSNTDKTPEPTTEAREELVEKLKDLLDVEFEVVDQVAGLRPSTIDRRPLVGRHPEHEHLYTCNGFGSRGILIAPSISKELVDFVETGKSLDPETDISRFTKKWFKKSQGFAFPGS</sequence>
<dbReference type="RefSeq" id="WP_097054681.1">
    <property type="nucleotide sequence ID" value="NZ_OCMF01000001.1"/>
</dbReference>